<dbReference type="Gene3D" id="3.90.1530.10">
    <property type="entry name" value="Conserved hypothetical protein from pyrococcus furiosus pfu- 392566-001, ParB domain"/>
    <property type="match status" value="1"/>
</dbReference>
<dbReference type="Pfam" id="PF02195">
    <property type="entry name" value="ParB_N"/>
    <property type="match status" value="1"/>
</dbReference>
<dbReference type="RefSeq" id="WP_188128272.1">
    <property type="nucleotide sequence ID" value="NZ_FQZD01000014.1"/>
</dbReference>
<reference evidence="2 3" key="1">
    <citation type="submission" date="2016-11" db="EMBL/GenBank/DDBJ databases">
        <authorList>
            <person name="Varghese N."/>
            <person name="Submissions S."/>
        </authorList>
    </citation>
    <scope>NUCLEOTIDE SEQUENCE [LARGE SCALE GENOMIC DNA]</scope>
    <source>
        <strain evidence="2 3">DSM 15287</strain>
    </source>
</reference>
<dbReference type="EMBL" id="FQZD01000014">
    <property type="protein sequence ID" value="SHJ23697.1"/>
    <property type="molecule type" value="Genomic_DNA"/>
</dbReference>
<dbReference type="Proteomes" id="UP000322917">
    <property type="component" value="Unassembled WGS sequence"/>
</dbReference>
<feature type="domain" description="ParB-like N-terminal" evidence="1">
    <location>
        <begin position="4"/>
        <end position="93"/>
    </location>
</feature>
<sequence>MKLIEKKISDMNLAAYNPRITLTPDMEEYQRLWHSIDTFGFVVPVIWNRRTNTVVGGHQRITVARDHGIEKVPVTVVDLEIKDEKALNIALNKVEGEWDEVKLKSLLDEIGEDAAKEAGFSDAELAAMENSIDDYIDHELIENEESKVPETFNLTLTFPADKEELVQQWVKDVGKPAAVQLIIDTVKGEE</sequence>
<evidence type="ECO:0000259" key="1">
    <source>
        <dbReference type="SMART" id="SM00470"/>
    </source>
</evidence>
<dbReference type="InterPro" id="IPR003115">
    <property type="entry name" value="ParB_N"/>
</dbReference>
<accession>A0A1M6HNC2</accession>
<proteinExistence type="predicted"/>
<name>A0A1M6HNC2_9FIRM</name>
<gene>
    <name evidence="2" type="ORF">SAMN02745170_02045</name>
</gene>
<dbReference type="AlphaFoldDB" id="A0A1M6HNC2"/>
<keyword evidence="3" id="KW-1185">Reference proteome</keyword>
<evidence type="ECO:0000313" key="3">
    <source>
        <dbReference type="Proteomes" id="UP000322917"/>
    </source>
</evidence>
<dbReference type="CDD" id="cd16401">
    <property type="entry name" value="ParB_N_like_MT"/>
    <property type="match status" value="1"/>
</dbReference>
<organism evidence="2 3">
    <name type="scientific">Propionispora hippei DSM 15287</name>
    <dbReference type="NCBI Taxonomy" id="1123003"/>
    <lineage>
        <taxon>Bacteria</taxon>
        <taxon>Bacillati</taxon>
        <taxon>Bacillota</taxon>
        <taxon>Negativicutes</taxon>
        <taxon>Selenomonadales</taxon>
        <taxon>Sporomusaceae</taxon>
        <taxon>Propionispora</taxon>
    </lineage>
</organism>
<dbReference type="InterPro" id="IPR036086">
    <property type="entry name" value="ParB/Sulfiredoxin_sf"/>
</dbReference>
<dbReference type="SUPFAM" id="SSF110849">
    <property type="entry name" value="ParB/Sulfiredoxin"/>
    <property type="match status" value="1"/>
</dbReference>
<protein>
    <submittedName>
        <fullName evidence="2">Chromosome segregation protein Spo0J, contains ParB-like nuclease domain</fullName>
    </submittedName>
</protein>
<dbReference type="SMART" id="SM00470">
    <property type="entry name" value="ParB"/>
    <property type="match status" value="1"/>
</dbReference>
<evidence type="ECO:0000313" key="2">
    <source>
        <dbReference type="EMBL" id="SHJ23697.1"/>
    </source>
</evidence>